<gene>
    <name evidence="2" type="ORF">E0I61_02800</name>
</gene>
<dbReference type="Pfam" id="PF12867">
    <property type="entry name" value="DinB_2"/>
    <property type="match status" value="1"/>
</dbReference>
<keyword evidence="3" id="KW-1185">Reference proteome</keyword>
<comment type="caution">
    <text evidence="2">The sequence shown here is derived from an EMBL/GenBank/DDBJ whole genome shotgun (WGS) entry which is preliminary data.</text>
</comment>
<reference evidence="2 3" key="1">
    <citation type="submission" date="2019-03" db="EMBL/GenBank/DDBJ databases">
        <title>Novel species of Flavobacterium.</title>
        <authorList>
            <person name="Liu Q."/>
            <person name="Xin Y.-H."/>
        </authorList>
    </citation>
    <scope>NUCLEOTIDE SEQUENCE [LARGE SCALE GENOMIC DNA]</scope>
    <source>
        <strain evidence="2 3">LB2P22</strain>
    </source>
</reference>
<organism evidence="2 3">
    <name type="scientific">Flavobacterium ranwuense</name>
    <dbReference type="NCBI Taxonomy" id="2541725"/>
    <lineage>
        <taxon>Bacteria</taxon>
        <taxon>Pseudomonadati</taxon>
        <taxon>Bacteroidota</taxon>
        <taxon>Flavobacteriia</taxon>
        <taxon>Flavobacteriales</taxon>
        <taxon>Flavobacteriaceae</taxon>
        <taxon>Flavobacterium</taxon>
    </lineage>
</organism>
<evidence type="ECO:0000259" key="1">
    <source>
        <dbReference type="Pfam" id="PF12867"/>
    </source>
</evidence>
<dbReference type="SUPFAM" id="SSF109854">
    <property type="entry name" value="DinB/YfiT-like putative metalloenzymes"/>
    <property type="match status" value="1"/>
</dbReference>
<feature type="domain" description="DinB-like" evidence="1">
    <location>
        <begin position="10"/>
        <end position="144"/>
    </location>
</feature>
<protein>
    <submittedName>
        <fullName evidence="2">DinB family protein</fullName>
    </submittedName>
</protein>
<proteinExistence type="predicted"/>
<dbReference type="Gene3D" id="1.20.120.450">
    <property type="entry name" value="dinb family like domain"/>
    <property type="match status" value="1"/>
</dbReference>
<evidence type="ECO:0000313" key="2">
    <source>
        <dbReference type="EMBL" id="TDE31646.1"/>
    </source>
</evidence>
<name>A0ABY2E071_9FLAO</name>
<accession>A0ABY2E071</accession>
<dbReference type="Proteomes" id="UP000294685">
    <property type="component" value="Unassembled WGS sequence"/>
</dbReference>
<dbReference type="InterPro" id="IPR034660">
    <property type="entry name" value="DinB/YfiT-like"/>
</dbReference>
<sequence>MHQTFDVAKASRKVLSQFLENYTLEQLNKMAPGFNNNLIWNIAHIVVTQQRLVYKFSGVPMIISDELFDKYKGGTKPIQDVTQAEVGEIRSLLFETINQTEVDFNNEIFKNYQEYTTSIGLAIKNIEDALSFNNYHEALHMGVIMSIRKFI</sequence>
<dbReference type="InterPro" id="IPR024775">
    <property type="entry name" value="DinB-like"/>
</dbReference>
<evidence type="ECO:0000313" key="3">
    <source>
        <dbReference type="Proteomes" id="UP000294685"/>
    </source>
</evidence>
<dbReference type="RefSeq" id="WP_132069259.1">
    <property type="nucleotide sequence ID" value="NZ_SMLH01000001.1"/>
</dbReference>
<dbReference type="EMBL" id="SMLH01000001">
    <property type="protein sequence ID" value="TDE31646.1"/>
    <property type="molecule type" value="Genomic_DNA"/>
</dbReference>